<dbReference type="SUPFAM" id="SSF51126">
    <property type="entry name" value="Pectin lyase-like"/>
    <property type="match status" value="1"/>
</dbReference>
<dbReference type="InterPro" id="IPR011050">
    <property type="entry name" value="Pectin_lyase_fold/virulence"/>
</dbReference>
<protein>
    <recommendedName>
        <fullName evidence="1">Right handed beta helix domain-containing protein</fullName>
    </recommendedName>
</protein>
<dbReference type="Gene3D" id="2.160.20.10">
    <property type="entry name" value="Single-stranded right-handed beta-helix, Pectin lyase-like"/>
    <property type="match status" value="1"/>
</dbReference>
<dbReference type="InterPro" id="IPR039448">
    <property type="entry name" value="Beta_helix"/>
</dbReference>
<dbReference type="InterPro" id="IPR012334">
    <property type="entry name" value="Pectin_lyas_fold"/>
</dbReference>
<organism evidence="2 3">
    <name type="scientific">Candidatus Giovannonibacteria bacterium GW2011_GWB1_44_23</name>
    <dbReference type="NCBI Taxonomy" id="1618652"/>
    <lineage>
        <taxon>Bacteria</taxon>
        <taxon>Candidatus Giovannoniibacteriota</taxon>
    </lineage>
</organism>
<dbReference type="NCBIfam" id="TIGR03804">
    <property type="entry name" value="para_beta_helix"/>
    <property type="match status" value="1"/>
</dbReference>
<reference evidence="2 3" key="1">
    <citation type="journal article" date="2015" name="Nature">
        <title>rRNA introns, odd ribosomes, and small enigmatic genomes across a large radiation of phyla.</title>
        <authorList>
            <person name="Brown C.T."/>
            <person name="Hug L.A."/>
            <person name="Thomas B.C."/>
            <person name="Sharon I."/>
            <person name="Castelle C.J."/>
            <person name="Singh A."/>
            <person name="Wilkins M.J."/>
            <person name="Williams K.H."/>
            <person name="Banfield J.F."/>
        </authorList>
    </citation>
    <scope>NUCLEOTIDE SEQUENCE [LARGE SCALE GENOMIC DNA]</scope>
</reference>
<gene>
    <name evidence="2" type="ORF">UW49_C0001G0042</name>
</gene>
<evidence type="ECO:0000313" key="3">
    <source>
        <dbReference type="Proteomes" id="UP000033977"/>
    </source>
</evidence>
<dbReference type="Proteomes" id="UP000033977">
    <property type="component" value="Unassembled WGS sequence"/>
</dbReference>
<dbReference type="AlphaFoldDB" id="A0A0G1IG92"/>
<feature type="domain" description="Right handed beta helix" evidence="1">
    <location>
        <begin position="438"/>
        <end position="580"/>
    </location>
</feature>
<evidence type="ECO:0000313" key="2">
    <source>
        <dbReference type="EMBL" id="KKT57858.1"/>
    </source>
</evidence>
<evidence type="ECO:0000259" key="1">
    <source>
        <dbReference type="Pfam" id="PF13229"/>
    </source>
</evidence>
<dbReference type="InterPro" id="IPR006626">
    <property type="entry name" value="PbH1"/>
</dbReference>
<dbReference type="InterPro" id="IPR022441">
    <property type="entry name" value="Para_beta_helix_rpt-2"/>
</dbReference>
<dbReference type="EMBL" id="LCIN01000001">
    <property type="protein sequence ID" value="KKT57858.1"/>
    <property type="molecule type" value="Genomic_DNA"/>
</dbReference>
<comment type="caution">
    <text evidence="2">The sequence shown here is derived from an EMBL/GenBank/DDBJ whole genome shotgun (WGS) entry which is preliminary data.</text>
</comment>
<dbReference type="Pfam" id="PF13229">
    <property type="entry name" value="Beta_helix"/>
    <property type="match status" value="1"/>
</dbReference>
<name>A0A0G1IG92_9BACT</name>
<sequence>MKRNKLILLLLFGALLFALSPFYRSLSKLPDVFFFPYLLFPNDSLPELRIDSSRGNVDKILSSPSEQSYYFGLLNRYRAQKLGLLTPGARFMKIFVDGSDRGIFLVSDSWTSTIKRGERVPDNAEIARITDHPEKFAALMKAVAGADDEAFKTAIGLLINLDKFYKWSALAILSGYAGEDFETTEMIFNTATGKLEMVFADMSLRRFQDDYSEKSILAKRIFSITEFREKRNQILREYIQEQAGNDLRFYDSLYKETRGAFLSDFGKEQNNFIFLKQVKDARRTIADNFSAAELISRPAGQHSAEQKDAASLSSGAREFVAQNSMFAWRGENTVALSGVQVIANDIIIPPYLRVIIDPGTVIYLKKGISIVSYSPIIADTGYGAPIRFLRVSPYEAWGSFAVVHTADSKSVLNNIEFNGGSGDLIKGIVFTGMVAFHNADVEITNAIFKNAGDDDALNIKYGKASVTNSFFGDNFSDAVDIDWSPPETVVAHNKFYNNGYGVGGDGIDLSWSDVSITNNEINGCTDKGISVGESSKPIIKNNLISNCDIGVAVKDSSEAEIVGNIIRDSRVGIAAYQKKSVFGGGVANIDGNILDGVRIEYEKDKLSILNIINIK</sequence>
<accession>A0A0G1IG92</accession>
<proteinExistence type="predicted"/>
<dbReference type="SMART" id="SM00710">
    <property type="entry name" value="PbH1"/>
    <property type="match status" value="5"/>
</dbReference>